<dbReference type="Proteomes" id="UP001301728">
    <property type="component" value="Unassembled WGS sequence"/>
</dbReference>
<dbReference type="EMBL" id="JAYGHT010000001">
    <property type="protein sequence ID" value="MEA5517349.1"/>
    <property type="molecule type" value="Genomic_DNA"/>
</dbReference>
<organism evidence="2 3">
    <name type="scientific">Limnoraphis robusta CCNP1315</name>
    <dbReference type="NCBI Taxonomy" id="3110306"/>
    <lineage>
        <taxon>Bacteria</taxon>
        <taxon>Bacillati</taxon>
        <taxon>Cyanobacteriota</taxon>
        <taxon>Cyanophyceae</taxon>
        <taxon>Oscillatoriophycideae</taxon>
        <taxon>Oscillatoriales</taxon>
        <taxon>Sirenicapillariaceae</taxon>
        <taxon>Limnoraphis</taxon>
    </lineage>
</organism>
<dbReference type="Pfam" id="PF10047">
    <property type="entry name" value="DUF2281"/>
    <property type="match status" value="1"/>
</dbReference>
<reference evidence="2 3" key="1">
    <citation type="submission" date="2023-12" db="EMBL/GenBank/DDBJ databases">
        <title>Baltic Sea Cyanobacteria.</title>
        <authorList>
            <person name="Delbaje E."/>
            <person name="Fewer D.P."/>
            <person name="Shishido T.K."/>
        </authorList>
    </citation>
    <scope>NUCLEOTIDE SEQUENCE [LARGE SCALE GENOMIC DNA]</scope>
    <source>
        <strain evidence="2 3">CCNP 1315</strain>
    </source>
</reference>
<feature type="domain" description="DUF2281" evidence="1">
    <location>
        <begin position="10"/>
        <end position="43"/>
    </location>
</feature>
<keyword evidence="3" id="KW-1185">Reference proteome</keyword>
<gene>
    <name evidence="2" type="ORF">VB854_00145</name>
</gene>
<evidence type="ECO:0000313" key="3">
    <source>
        <dbReference type="Proteomes" id="UP001301728"/>
    </source>
</evidence>
<sequence>MSLTNTILKKITQILESFSPDKQQEVLNYVEFLQSKSIFEQSKLSWDEFIQRTDGSCADDPIVLDEEGISEESPR</sequence>
<proteinExistence type="predicted"/>
<comment type="caution">
    <text evidence="2">The sequence shown here is derived from an EMBL/GenBank/DDBJ whole genome shotgun (WGS) entry which is preliminary data.</text>
</comment>
<evidence type="ECO:0000259" key="1">
    <source>
        <dbReference type="Pfam" id="PF10047"/>
    </source>
</evidence>
<evidence type="ECO:0000313" key="2">
    <source>
        <dbReference type="EMBL" id="MEA5517349.1"/>
    </source>
</evidence>
<protein>
    <submittedName>
        <fullName evidence="2">DUF2281 domain-containing protein</fullName>
    </submittedName>
</protein>
<accession>A0ABU5TR49</accession>
<dbReference type="RefSeq" id="WP_323219243.1">
    <property type="nucleotide sequence ID" value="NZ_JAYGHT010000001.1"/>
</dbReference>
<name>A0ABU5TR49_9CYAN</name>
<dbReference type="InterPro" id="IPR018739">
    <property type="entry name" value="DUF2281"/>
</dbReference>